<evidence type="ECO:0000256" key="1">
    <source>
        <dbReference type="SAM" id="Phobius"/>
    </source>
</evidence>
<name>A0A7W2R563_9FLAO</name>
<keyword evidence="3" id="KW-1185">Reference proteome</keyword>
<dbReference type="EMBL" id="JACGLT010000019">
    <property type="protein sequence ID" value="MBA6154423.1"/>
    <property type="molecule type" value="Genomic_DNA"/>
</dbReference>
<evidence type="ECO:0000313" key="2">
    <source>
        <dbReference type="EMBL" id="MBA6154423.1"/>
    </source>
</evidence>
<gene>
    <name evidence="2" type="ORF">H3Z82_16980</name>
</gene>
<reference evidence="2 3" key="1">
    <citation type="submission" date="2020-07" db="EMBL/GenBank/DDBJ databases">
        <title>Bacterium isolated from marine sediment.</title>
        <authorList>
            <person name="Shang D."/>
        </authorList>
    </citation>
    <scope>NUCLEOTIDE SEQUENCE [LARGE SCALE GENOMIC DNA]</scope>
    <source>
        <strain evidence="2 3">F6074</strain>
    </source>
</reference>
<feature type="transmembrane region" description="Helical" evidence="1">
    <location>
        <begin position="52"/>
        <end position="71"/>
    </location>
</feature>
<feature type="transmembrane region" description="Helical" evidence="1">
    <location>
        <begin position="5"/>
        <end position="25"/>
    </location>
</feature>
<accession>A0A7W2R563</accession>
<keyword evidence="1" id="KW-0472">Membrane</keyword>
<protein>
    <submittedName>
        <fullName evidence="2">Uncharacterized protein</fullName>
    </submittedName>
</protein>
<dbReference type="AlphaFoldDB" id="A0A7W2R563"/>
<feature type="transmembrane region" description="Helical" evidence="1">
    <location>
        <begin position="76"/>
        <end position="95"/>
    </location>
</feature>
<keyword evidence="1" id="KW-1133">Transmembrane helix</keyword>
<evidence type="ECO:0000313" key="3">
    <source>
        <dbReference type="Proteomes" id="UP000541857"/>
    </source>
</evidence>
<keyword evidence="1" id="KW-0812">Transmembrane</keyword>
<feature type="transmembrane region" description="Helical" evidence="1">
    <location>
        <begin position="107"/>
        <end position="124"/>
    </location>
</feature>
<comment type="caution">
    <text evidence="2">The sequence shown here is derived from an EMBL/GenBank/DDBJ whole genome shotgun (WGS) entry which is preliminary data.</text>
</comment>
<sequence>MKKRFFLGSILATFIAGSPFLFYLYNYVPPTADWETFLFTYHSGYYENAQTAMWMLTGKLITLLFLTVWFFTCRHWWYHALLVPIVMYIYQVIVAIYQDTTLDEFDLVYLLPIMAIIIPSIYLIRAKVFNKINDADKTMQELEDEFRIRPKGFVNRLKEYF</sequence>
<dbReference type="Proteomes" id="UP000541857">
    <property type="component" value="Unassembled WGS sequence"/>
</dbReference>
<organism evidence="2 3">
    <name type="scientific">Gelidibacter maritimus</name>
    <dbReference type="NCBI Taxonomy" id="2761487"/>
    <lineage>
        <taxon>Bacteria</taxon>
        <taxon>Pseudomonadati</taxon>
        <taxon>Bacteroidota</taxon>
        <taxon>Flavobacteriia</taxon>
        <taxon>Flavobacteriales</taxon>
        <taxon>Flavobacteriaceae</taxon>
        <taxon>Gelidibacter</taxon>
    </lineage>
</organism>
<proteinExistence type="predicted"/>